<dbReference type="Gene3D" id="3.40.50.150">
    <property type="entry name" value="Vaccinia Virus protein VP39"/>
    <property type="match status" value="1"/>
</dbReference>
<name>I0V7A4_9PSEU</name>
<evidence type="ECO:0000313" key="2">
    <source>
        <dbReference type="EMBL" id="EID56007.1"/>
    </source>
</evidence>
<proteinExistence type="predicted"/>
<dbReference type="AlphaFoldDB" id="I0V7A4"/>
<evidence type="ECO:0000313" key="3">
    <source>
        <dbReference type="Proteomes" id="UP000004691"/>
    </source>
</evidence>
<dbReference type="Proteomes" id="UP000004691">
    <property type="component" value="Unassembled WGS sequence"/>
</dbReference>
<keyword evidence="2" id="KW-0830">Ubiquinone</keyword>
<dbReference type="CDD" id="cd02440">
    <property type="entry name" value="AdoMet_MTases"/>
    <property type="match status" value="1"/>
</dbReference>
<dbReference type="EMBL" id="JH636049">
    <property type="protein sequence ID" value="EID56007.1"/>
    <property type="molecule type" value="Genomic_DNA"/>
</dbReference>
<dbReference type="Pfam" id="PF13649">
    <property type="entry name" value="Methyltransf_25"/>
    <property type="match status" value="1"/>
</dbReference>
<dbReference type="RefSeq" id="WP_006240224.1">
    <property type="nucleotide sequence ID" value="NZ_JH636049.1"/>
</dbReference>
<dbReference type="HOGENOM" id="CLU_081534_4_1_11"/>
<dbReference type="STRING" id="882086.SacxiDRAFT_3815"/>
<reference evidence="2 3" key="1">
    <citation type="submission" date="2012-01" db="EMBL/GenBank/DDBJ databases">
        <title>Improved High-Quality Draft sequence of Saccharomonospora xinjiangensis XJ-54.</title>
        <authorList>
            <consortium name="US DOE Joint Genome Institute"/>
            <person name="Lucas S."/>
            <person name="Han J."/>
            <person name="Lapidus A."/>
            <person name="Cheng J.-F."/>
            <person name="Goodwin L."/>
            <person name="Pitluck S."/>
            <person name="Peters L."/>
            <person name="Mikhailova N."/>
            <person name="Teshima H."/>
            <person name="Detter J.C."/>
            <person name="Han C."/>
            <person name="Tapia R."/>
            <person name="Land M."/>
            <person name="Hauser L."/>
            <person name="Kyrpides N."/>
            <person name="Ivanova N."/>
            <person name="Pagani I."/>
            <person name="Brambilla E.-M."/>
            <person name="Klenk H.-P."/>
            <person name="Woyke T."/>
        </authorList>
    </citation>
    <scope>NUCLEOTIDE SEQUENCE [LARGE SCALE GENOMIC DNA]</scope>
    <source>
        <strain evidence="2 3">XJ-54</strain>
    </source>
</reference>
<keyword evidence="3" id="KW-1185">Reference proteome</keyword>
<dbReference type="InterPro" id="IPR029063">
    <property type="entry name" value="SAM-dependent_MTases_sf"/>
</dbReference>
<dbReference type="eggNOG" id="COG2518">
    <property type="taxonomic scope" value="Bacteria"/>
</dbReference>
<keyword evidence="2" id="KW-0489">Methyltransferase</keyword>
<dbReference type="SUPFAM" id="SSF53335">
    <property type="entry name" value="S-adenosyl-L-methionine-dependent methyltransferases"/>
    <property type="match status" value="1"/>
</dbReference>
<keyword evidence="2" id="KW-0808">Transferase</keyword>
<gene>
    <name evidence="2" type="ORF">SacxiDRAFT_3815</name>
</gene>
<dbReference type="GO" id="GO:0008168">
    <property type="term" value="F:methyltransferase activity"/>
    <property type="evidence" value="ECO:0007669"/>
    <property type="project" value="UniProtKB-KW"/>
</dbReference>
<accession>I0V7A4</accession>
<organism evidence="2 3">
    <name type="scientific">Saccharomonospora xinjiangensis XJ-54</name>
    <dbReference type="NCBI Taxonomy" id="882086"/>
    <lineage>
        <taxon>Bacteria</taxon>
        <taxon>Bacillati</taxon>
        <taxon>Actinomycetota</taxon>
        <taxon>Actinomycetes</taxon>
        <taxon>Pseudonocardiales</taxon>
        <taxon>Pseudonocardiaceae</taxon>
        <taxon>Saccharomonospora</taxon>
    </lineage>
</organism>
<protein>
    <submittedName>
        <fullName evidence="2">Methylase involved in ubiquinone/menaquinone biosynthesis</fullName>
    </submittedName>
</protein>
<dbReference type="GO" id="GO:0032259">
    <property type="term" value="P:methylation"/>
    <property type="evidence" value="ECO:0007669"/>
    <property type="project" value="UniProtKB-KW"/>
</dbReference>
<dbReference type="InterPro" id="IPR041698">
    <property type="entry name" value="Methyltransf_25"/>
</dbReference>
<feature type="domain" description="Methyltransferase" evidence="1">
    <location>
        <begin position="23"/>
        <end position="125"/>
    </location>
</feature>
<sequence>MSGLSSRLGAIVSALPLAPGMRVLEIGGAPGAAAKAVARRIGEGHILVIDRSARGIALTRQNASAEIEAGTLSVRHVAVEEFRLLPGEAPFDLAFAVRVGALDGRHPRAGQVALRRIADALRPGGRLFIDGGDPLRELDLPPRSGPHVL</sequence>
<dbReference type="OrthoDB" id="4571118at2"/>
<evidence type="ECO:0000259" key="1">
    <source>
        <dbReference type="Pfam" id="PF13649"/>
    </source>
</evidence>